<dbReference type="Proteomes" id="UP000008461">
    <property type="component" value="Chromosome"/>
</dbReference>
<evidence type="ECO:0000256" key="6">
    <source>
        <dbReference type="ARBA" id="ARBA00038001"/>
    </source>
</evidence>
<proteinExistence type="inferred from homology"/>
<keyword evidence="4" id="KW-0411">Iron-sulfur</keyword>
<keyword evidence="1" id="KW-0001">2Fe-2S</keyword>
<dbReference type="InterPro" id="IPR017941">
    <property type="entry name" value="Rieske_2Fe-2S"/>
</dbReference>
<reference evidence="8 9" key="1">
    <citation type="journal article" date="2011" name="Stand. Genomic Sci.">
        <title>Complete genome sequence of Haliscomenobacter hydrossis type strain (O).</title>
        <authorList>
            <consortium name="US DOE Joint Genome Institute (JGI-PGF)"/>
            <person name="Daligault H."/>
            <person name="Lapidus A."/>
            <person name="Zeytun A."/>
            <person name="Nolan M."/>
            <person name="Lucas S."/>
            <person name="Del Rio T.G."/>
            <person name="Tice H."/>
            <person name="Cheng J.F."/>
            <person name="Tapia R."/>
            <person name="Han C."/>
            <person name="Goodwin L."/>
            <person name="Pitluck S."/>
            <person name="Liolios K."/>
            <person name="Pagani I."/>
            <person name="Ivanova N."/>
            <person name="Huntemann M."/>
            <person name="Mavromatis K."/>
            <person name="Mikhailova N."/>
            <person name="Pati A."/>
            <person name="Chen A."/>
            <person name="Palaniappan K."/>
            <person name="Land M."/>
            <person name="Hauser L."/>
            <person name="Brambilla E.M."/>
            <person name="Rohde M."/>
            <person name="Verbarg S."/>
            <person name="Goker M."/>
            <person name="Bristow J."/>
            <person name="Eisen J.A."/>
            <person name="Markowitz V."/>
            <person name="Hugenholtz P."/>
            <person name="Kyrpides N.C."/>
            <person name="Klenk H.P."/>
            <person name="Woyke T."/>
        </authorList>
    </citation>
    <scope>NUCLEOTIDE SEQUENCE [LARGE SCALE GENOMIC DNA]</scope>
    <source>
        <strain evidence="9">ATCC 27775 / DSM 1100 / LMG 10767 / O</strain>
    </source>
</reference>
<dbReference type="PANTHER" id="PTHR21496:SF0">
    <property type="entry name" value="RIESKE DOMAIN-CONTAINING PROTEIN"/>
    <property type="match status" value="1"/>
</dbReference>
<evidence type="ECO:0000259" key="7">
    <source>
        <dbReference type="PROSITE" id="PS51296"/>
    </source>
</evidence>
<dbReference type="Pfam" id="PF00355">
    <property type="entry name" value="Rieske"/>
    <property type="match status" value="1"/>
</dbReference>
<organism evidence="8 9">
    <name type="scientific">Haliscomenobacter hydrossis (strain ATCC 27775 / DSM 1100 / LMG 10767 / O)</name>
    <dbReference type="NCBI Taxonomy" id="760192"/>
    <lineage>
        <taxon>Bacteria</taxon>
        <taxon>Pseudomonadati</taxon>
        <taxon>Bacteroidota</taxon>
        <taxon>Saprospiria</taxon>
        <taxon>Saprospirales</taxon>
        <taxon>Haliscomenobacteraceae</taxon>
        <taxon>Haliscomenobacter</taxon>
    </lineage>
</organism>
<dbReference type="PANTHER" id="PTHR21496">
    <property type="entry name" value="FERREDOXIN-RELATED"/>
    <property type="match status" value="1"/>
</dbReference>
<dbReference type="eggNOG" id="COG2146">
    <property type="taxonomic scope" value="Bacteria"/>
</dbReference>
<evidence type="ECO:0000256" key="4">
    <source>
        <dbReference type="ARBA" id="ARBA00023014"/>
    </source>
</evidence>
<evidence type="ECO:0000313" key="9">
    <source>
        <dbReference type="Proteomes" id="UP000008461"/>
    </source>
</evidence>
<keyword evidence="9" id="KW-1185">Reference proteome</keyword>
<dbReference type="GO" id="GO:0046872">
    <property type="term" value="F:metal ion binding"/>
    <property type="evidence" value="ECO:0007669"/>
    <property type="project" value="UniProtKB-KW"/>
</dbReference>
<keyword evidence="2" id="KW-0479">Metal-binding</keyword>
<evidence type="ECO:0000256" key="5">
    <source>
        <dbReference type="ARBA" id="ARBA00034078"/>
    </source>
</evidence>
<dbReference type="HOGENOM" id="CLU_055690_5_0_10"/>
<dbReference type="PROSITE" id="PS51296">
    <property type="entry name" value="RIESKE"/>
    <property type="match status" value="1"/>
</dbReference>
<keyword evidence="3" id="KW-0408">Iron</keyword>
<dbReference type="SUPFAM" id="SSF50022">
    <property type="entry name" value="ISP domain"/>
    <property type="match status" value="1"/>
</dbReference>
<gene>
    <name evidence="8" type="ordered locus">Halhy_4783</name>
</gene>
<evidence type="ECO:0000256" key="2">
    <source>
        <dbReference type="ARBA" id="ARBA00022723"/>
    </source>
</evidence>
<dbReference type="OrthoDB" id="593800at2"/>
<dbReference type="RefSeq" id="WP_013767155.1">
    <property type="nucleotide sequence ID" value="NC_015510.1"/>
</dbReference>
<dbReference type="EMBL" id="CP002691">
    <property type="protein sequence ID" value="AEE52617.1"/>
    <property type="molecule type" value="Genomic_DNA"/>
</dbReference>
<dbReference type="CDD" id="cd03467">
    <property type="entry name" value="Rieske"/>
    <property type="match status" value="1"/>
</dbReference>
<dbReference type="AlphaFoldDB" id="F4KXV8"/>
<protein>
    <submittedName>
        <fullName evidence="8">Rieske (2Fe-2S) iron-sulfur domain protein</fullName>
    </submittedName>
</protein>
<name>F4KXV8_HALH1</name>
<sequence>MRQRYYFSTLDEIVEGQFTIRELGNRSVGATLLHGKPIVVLNFCPHAGAPICSGKITPKQILEASHELTLDPEHPVLRCPWHGWEFSLENGRTVFESRLRLAYLEFEINESSIFVWV</sequence>
<comment type="cofactor">
    <cofactor evidence="5">
        <name>[2Fe-2S] cluster</name>
        <dbReference type="ChEBI" id="CHEBI:190135"/>
    </cofactor>
</comment>
<dbReference type="GO" id="GO:0051537">
    <property type="term" value="F:2 iron, 2 sulfur cluster binding"/>
    <property type="evidence" value="ECO:0007669"/>
    <property type="project" value="UniProtKB-KW"/>
</dbReference>
<evidence type="ECO:0000313" key="8">
    <source>
        <dbReference type="EMBL" id="AEE52617.1"/>
    </source>
</evidence>
<dbReference type="InterPro" id="IPR036922">
    <property type="entry name" value="Rieske_2Fe-2S_sf"/>
</dbReference>
<dbReference type="Gene3D" id="2.102.10.10">
    <property type="entry name" value="Rieske [2Fe-2S] iron-sulphur domain"/>
    <property type="match status" value="1"/>
</dbReference>
<dbReference type="STRING" id="760192.Halhy_4783"/>
<evidence type="ECO:0000256" key="3">
    <source>
        <dbReference type="ARBA" id="ARBA00023004"/>
    </source>
</evidence>
<comment type="similarity">
    <text evidence="6">Belongs to the bacterial ring-hydroxylating dioxygenase ferredoxin component family.</text>
</comment>
<accession>F4KXV8</accession>
<reference key="2">
    <citation type="submission" date="2011-04" db="EMBL/GenBank/DDBJ databases">
        <title>Complete sequence of chromosome of Haliscomenobacter hydrossis DSM 1100.</title>
        <authorList>
            <consortium name="US DOE Joint Genome Institute (JGI-PGF)"/>
            <person name="Lucas S."/>
            <person name="Han J."/>
            <person name="Lapidus A."/>
            <person name="Bruce D."/>
            <person name="Goodwin L."/>
            <person name="Pitluck S."/>
            <person name="Peters L."/>
            <person name="Kyrpides N."/>
            <person name="Mavromatis K."/>
            <person name="Ivanova N."/>
            <person name="Ovchinnikova G."/>
            <person name="Pagani I."/>
            <person name="Daligault H."/>
            <person name="Detter J.C."/>
            <person name="Han C."/>
            <person name="Land M."/>
            <person name="Hauser L."/>
            <person name="Markowitz V."/>
            <person name="Cheng J.-F."/>
            <person name="Hugenholtz P."/>
            <person name="Woyke T."/>
            <person name="Wu D."/>
            <person name="Verbarg S."/>
            <person name="Frueling A."/>
            <person name="Brambilla E."/>
            <person name="Klenk H.-P."/>
            <person name="Eisen J.A."/>
        </authorList>
    </citation>
    <scope>NUCLEOTIDE SEQUENCE</scope>
    <source>
        <strain>DSM 1100</strain>
    </source>
</reference>
<dbReference type="KEGG" id="hhy:Halhy_4783"/>
<feature type="domain" description="Rieske" evidence="7">
    <location>
        <begin position="5"/>
        <end position="115"/>
    </location>
</feature>
<evidence type="ECO:0000256" key="1">
    <source>
        <dbReference type="ARBA" id="ARBA00022714"/>
    </source>
</evidence>